<reference evidence="1 2" key="1">
    <citation type="submission" date="2018-06" db="EMBL/GenBank/DDBJ databases">
        <title>Comparative genomics of Brasilonema spp. strains.</title>
        <authorList>
            <person name="Alvarenga D.O."/>
            <person name="Fiore M.F."/>
            <person name="Varani A.M."/>
        </authorList>
    </citation>
    <scope>NUCLEOTIDE SEQUENCE [LARGE SCALE GENOMIC DNA]</scope>
    <source>
        <strain evidence="1 2">CENA114</strain>
    </source>
</reference>
<dbReference type="EMBL" id="CP030118">
    <property type="protein sequence ID" value="QDL08683.1"/>
    <property type="molecule type" value="Genomic_DNA"/>
</dbReference>
<sequence length="392" mass="44680">MTFNQSTLTLTNSTDLWLEIPETEQTKAWEQSQAFSSSNRRWIAYLNRLSLNTFLPWVRDEYAPDATAFPKAAANPSIWEVVNGTGISFGTSRMVLIPTEAVDLDELRVPQEWVDIPSWSADYYVAVQVNLEEGCIRVSGYTTQAQLKNMGTYDAGDRAYCLDAENLISNLNILWMARQICPEEVTRTETAPLPTLSVTQAENLLKRLGNSALILPRLAVPFQTWGALLEHGGWRQRLYEQRQGMQPQWSIREWVQGGVSDFAQKFGWGSIELQSSFQGSRGSVQEAELPTMVRRLTIDGQGYELRLQPKGNIENNIWRFELRNGNRDERIPSGFILKLLTEDLQPFDGNQVKATTPKERLYIEVALGESREGLVWQIEPTPEDYESEILYF</sequence>
<evidence type="ECO:0000313" key="1">
    <source>
        <dbReference type="EMBL" id="QDL08683.1"/>
    </source>
</evidence>
<dbReference type="KEGG" id="bsen:DP114_12985"/>
<protein>
    <recommendedName>
        <fullName evidence="3">DUF1822 family protein</fullName>
    </recommendedName>
</protein>
<keyword evidence="2" id="KW-1185">Reference proteome</keyword>
<accession>A0A856MBY1</accession>
<evidence type="ECO:0008006" key="3">
    <source>
        <dbReference type="Google" id="ProtNLM"/>
    </source>
</evidence>
<dbReference type="Proteomes" id="UP000503129">
    <property type="component" value="Chromosome"/>
</dbReference>
<gene>
    <name evidence="1" type="ORF">DP114_12985</name>
</gene>
<proteinExistence type="predicted"/>
<dbReference type="Pfam" id="PF08852">
    <property type="entry name" value="DUF1822"/>
    <property type="match status" value="1"/>
</dbReference>
<dbReference type="InterPro" id="IPR014951">
    <property type="entry name" value="DUF1822"/>
</dbReference>
<organism evidence="1 2">
    <name type="scientific">Brasilonema sennae CENA114</name>
    <dbReference type="NCBI Taxonomy" id="415709"/>
    <lineage>
        <taxon>Bacteria</taxon>
        <taxon>Bacillati</taxon>
        <taxon>Cyanobacteriota</taxon>
        <taxon>Cyanophyceae</taxon>
        <taxon>Nostocales</taxon>
        <taxon>Scytonemataceae</taxon>
        <taxon>Brasilonema</taxon>
        <taxon>Bromeliae group (in: Brasilonema)</taxon>
    </lineage>
</organism>
<dbReference type="RefSeq" id="WP_169266741.1">
    <property type="nucleotide sequence ID" value="NZ_CAWOXK010000001.1"/>
</dbReference>
<evidence type="ECO:0000313" key="2">
    <source>
        <dbReference type="Proteomes" id="UP000503129"/>
    </source>
</evidence>
<dbReference type="AlphaFoldDB" id="A0A856MBY1"/>
<name>A0A856MBY1_9CYAN</name>